<accession>A0AAE1LSM8</accession>
<keyword evidence="7" id="KW-1185">Reference proteome</keyword>
<keyword evidence="4" id="KW-0812">Transmembrane</keyword>
<dbReference type="SUPFAM" id="SSF48726">
    <property type="entry name" value="Immunoglobulin"/>
    <property type="match status" value="1"/>
</dbReference>
<feature type="region of interest" description="Disordered" evidence="3">
    <location>
        <begin position="538"/>
        <end position="565"/>
    </location>
</feature>
<dbReference type="SUPFAM" id="SSF57424">
    <property type="entry name" value="LDL receptor-like module"/>
    <property type="match status" value="1"/>
</dbReference>
<feature type="domain" description="Ig-like" evidence="5">
    <location>
        <begin position="52"/>
        <end position="155"/>
    </location>
</feature>
<dbReference type="InterPro" id="IPR007110">
    <property type="entry name" value="Ig-like_dom"/>
</dbReference>
<feature type="transmembrane region" description="Helical" evidence="4">
    <location>
        <begin position="21"/>
        <end position="38"/>
    </location>
</feature>
<dbReference type="InterPro" id="IPR036179">
    <property type="entry name" value="Ig-like_dom_sf"/>
</dbReference>
<feature type="region of interest" description="Disordered" evidence="3">
    <location>
        <begin position="379"/>
        <end position="399"/>
    </location>
</feature>
<comment type="caution">
    <text evidence="2">Lacks conserved residue(s) required for the propagation of feature annotation.</text>
</comment>
<dbReference type="Pfam" id="PF00057">
    <property type="entry name" value="Ldl_recept_a"/>
    <property type="match status" value="1"/>
</dbReference>
<gene>
    <name evidence="6" type="ORF">KUF71_025126</name>
</gene>
<keyword evidence="4" id="KW-0472">Membrane</keyword>
<evidence type="ECO:0000256" key="4">
    <source>
        <dbReference type="SAM" id="Phobius"/>
    </source>
</evidence>
<reference evidence="6" key="2">
    <citation type="journal article" date="2023" name="BMC Genomics">
        <title>Pest status, molecular evolution, and epigenetic factors derived from the genome assembly of Frankliniella fusca, a thysanopteran phytovirus vector.</title>
        <authorList>
            <person name="Catto M.A."/>
            <person name="Labadie P.E."/>
            <person name="Jacobson A.L."/>
            <person name="Kennedy G.G."/>
            <person name="Srinivasan R."/>
            <person name="Hunt B.G."/>
        </authorList>
    </citation>
    <scope>NUCLEOTIDE SEQUENCE</scope>
    <source>
        <strain evidence="6">PL_HMW_Pooled</strain>
    </source>
</reference>
<dbReference type="AlphaFoldDB" id="A0AAE1LSM8"/>
<dbReference type="InterPro" id="IPR036055">
    <property type="entry name" value="LDL_receptor-like_sf"/>
</dbReference>
<sequence>MIRDQTYRNEHYRTLKYVSKIMAIIFLLWFAVTFLARVRGSDDRTGGSNLQPQLVILPEVKNSDNMLHKRVADSLNLTCRINLRPNAIGSNEYSISWMRPLNENAKNESPKTSLSENSMSLYIPYLLESHSGEYKCEAREISKKTTGIVLQTSVQVFILKNYTCSQTMFECPSNPAGPSHCIFKRFVCDGKRDCANGEDESAHHANCDPLDPCKDKLLCDDGRCIPHSWCCPTNSKLDCNITHPFKECCKRTNDTLYPFDYLPNLKGSIDDTVPPTLSHMGFLQTTIFTVIGCAMAFMVIVTILVIAICRVHMKRSLMAGATISPGAHLSGARPGMGRIPQQMYDVDLFFGHTRPGLLVTYNINNGVQFVGRPVDPPPYSEVVSTPPREGPPPPYVSHENLSRTVATEDLSRITAVEDDSEDNVAHESDALLSENLPATPVYSPPVARDEPVTMASCSTQTGNPETRRSMRSLLAVPVTVDAGTQVTSVPEGYASPSVSIERLDRPSIGMMAPALRDAAVGRLRESFIGLRERGKEEPMIASVAKQSCSVEARPSRSGSRDRSET</sequence>
<reference evidence="6" key="1">
    <citation type="submission" date="2021-07" db="EMBL/GenBank/DDBJ databases">
        <authorList>
            <person name="Catto M.A."/>
            <person name="Jacobson A."/>
            <person name="Kennedy G."/>
            <person name="Labadie P."/>
            <person name="Hunt B.G."/>
            <person name="Srinivasan R."/>
        </authorList>
    </citation>
    <scope>NUCLEOTIDE SEQUENCE</scope>
    <source>
        <strain evidence="6">PL_HMW_Pooled</strain>
        <tissue evidence="6">Head</tissue>
    </source>
</reference>
<dbReference type="SMART" id="SM00192">
    <property type="entry name" value="LDLa"/>
    <property type="match status" value="1"/>
</dbReference>
<evidence type="ECO:0000313" key="6">
    <source>
        <dbReference type="EMBL" id="KAK3931146.1"/>
    </source>
</evidence>
<keyword evidence="6" id="KW-0675">Receptor</keyword>
<dbReference type="InterPro" id="IPR002172">
    <property type="entry name" value="LDrepeatLR_classA_rpt"/>
</dbReference>
<evidence type="ECO:0000259" key="5">
    <source>
        <dbReference type="PROSITE" id="PS50835"/>
    </source>
</evidence>
<evidence type="ECO:0000313" key="7">
    <source>
        <dbReference type="Proteomes" id="UP001219518"/>
    </source>
</evidence>
<dbReference type="Proteomes" id="UP001219518">
    <property type="component" value="Unassembled WGS sequence"/>
</dbReference>
<dbReference type="PROSITE" id="PS50835">
    <property type="entry name" value="IG_LIKE"/>
    <property type="match status" value="1"/>
</dbReference>
<dbReference type="CDD" id="cd00112">
    <property type="entry name" value="LDLa"/>
    <property type="match status" value="1"/>
</dbReference>
<comment type="caution">
    <text evidence="6">The sequence shown here is derived from an EMBL/GenBank/DDBJ whole genome shotgun (WGS) entry which is preliminary data.</text>
</comment>
<dbReference type="SMART" id="SM00409">
    <property type="entry name" value="IG"/>
    <property type="match status" value="1"/>
</dbReference>
<evidence type="ECO:0000256" key="3">
    <source>
        <dbReference type="SAM" id="MobiDB-lite"/>
    </source>
</evidence>
<evidence type="ECO:0000256" key="1">
    <source>
        <dbReference type="ARBA" id="ARBA00023157"/>
    </source>
</evidence>
<keyword evidence="4" id="KW-1133">Transmembrane helix</keyword>
<proteinExistence type="predicted"/>
<dbReference type="PROSITE" id="PS50068">
    <property type="entry name" value="LDLRA_2"/>
    <property type="match status" value="1"/>
</dbReference>
<dbReference type="Gene3D" id="4.10.400.10">
    <property type="entry name" value="Low-density Lipoprotein Receptor"/>
    <property type="match status" value="1"/>
</dbReference>
<organism evidence="6 7">
    <name type="scientific">Frankliniella fusca</name>
    <dbReference type="NCBI Taxonomy" id="407009"/>
    <lineage>
        <taxon>Eukaryota</taxon>
        <taxon>Metazoa</taxon>
        <taxon>Ecdysozoa</taxon>
        <taxon>Arthropoda</taxon>
        <taxon>Hexapoda</taxon>
        <taxon>Insecta</taxon>
        <taxon>Pterygota</taxon>
        <taxon>Neoptera</taxon>
        <taxon>Paraneoptera</taxon>
        <taxon>Thysanoptera</taxon>
        <taxon>Terebrantia</taxon>
        <taxon>Thripoidea</taxon>
        <taxon>Thripidae</taxon>
        <taxon>Frankliniella</taxon>
    </lineage>
</organism>
<dbReference type="Gene3D" id="2.60.40.10">
    <property type="entry name" value="Immunoglobulins"/>
    <property type="match status" value="1"/>
</dbReference>
<name>A0AAE1LSM8_9NEOP</name>
<dbReference type="EMBL" id="JAHWGI010001418">
    <property type="protein sequence ID" value="KAK3931146.1"/>
    <property type="molecule type" value="Genomic_DNA"/>
</dbReference>
<dbReference type="InterPro" id="IPR003599">
    <property type="entry name" value="Ig_sub"/>
</dbReference>
<dbReference type="InterPro" id="IPR013783">
    <property type="entry name" value="Ig-like_fold"/>
</dbReference>
<keyword evidence="6" id="KW-0449">Lipoprotein</keyword>
<evidence type="ECO:0000256" key="2">
    <source>
        <dbReference type="PROSITE-ProRule" id="PRU00124"/>
    </source>
</evidence>
<keyword evidence="1" id="KW-1015">Disulfide bond</keyword>
<protein>
    <submittedName>
        <fullName evidence="6">Low-density lipoprotein receptor-related protein 1B</fullName>
    </submittedName>
</protein>
<dbReference type="CDD" id="cd00096">
    <property type="entry name" value="Ig"/>
    <property type="match status" value="1"/>
</dbReference>
<feature type="transmembrane region" description="Helical" evidence="4">
    <location>
        <begin position="287"/>
        <end position="309"/>
    </location>
</feature>